<keyword evidence="3 5" id="KW-1133">Transmembrane helix</keyword>
<dbReference type="STRING" id="1884261.A0A5C3QKU3"/>
<feature type="transmembrane region" description="Helical" evidence="5">
    <location>
        <begin position="101"/>
        <end position="122"/>
    </location>
</feature>
<name>A0A5C3QKU3_9AGAR</name>
<feature type="transmembrane region" description="Helical" evidence="5">
    <location>
        <begin position="182"/>
        <end position="205"/>
    </location>
</feature>
<dbReference type="OrthoDB" id="2107885at2759"/>
<comment type="subcellular location">
    <subcellularLocation>
        <location evidence="1">Membrane</location>
        <topology evidence="1">Multi-pass membrane protein</topology>
    </subcellularLocation>
</comment>
<dbReference type="AlphaFoldDB" id="A0A5C3QKU3"/>
<protein>
    <recommendedName>
        <fullName evidence="8">Outer spore wall protein RRT8</fullName>
    </recommendedName>
</protein>
<keyword evidence="2 5" id="KW-0812">Transmembrane</keyword>
<accession>A0A5C3QKU3</accession>
<keyword evidence="4 5" id="KW-0472">Membrane</keyword>
<keyword evidence="7" id="KW-1185">Reference proteome</keyword>
<feature type="transmembrane region" description="Helical" evidence="5">
    <location>
        <begin position="238"/>
        <end position="262"/>
    </location>
</feature>
<evidence type="ECO:0000256" key="1">
    <source>
        <dbReference type="ARBA" id="ARBA00004141"/>
    </source>
</evidence>
<dbReference type="InterPro" id="IPR052786">
    <property type="entry name" value="Spore_wall_assembly"/>
</dbReference>
<dbReference type="PANTHER" id="PTHR34292:SF2">
    <property type="entry name" value="OUTER SPORE WALL PROTEIN LDS1"/>
    <property type="match status" value="1"/>
</dbReference>
<dbReference type="InterPro" id="IPR059112">
    <property type="entry name" value="CysZ/EI24"/>
</dbReference>
<evidence type="ECO:0000256" key="3">
    <source>
        <dbReference type="ARBA" id="ARBA00022989"/>
    </source>
</evidence>
<evidence type="ECO:0000256" key="4">
    <source>
        <dbReference type="ARBA" id="ARBA00023136"/>
    </source>
</evidence>
<gene>
    <name evidence="6" type="ORF">BDV98DRAFT_606473</name>
</gene>
<dbReference type="PANTHER" id="PTHR34292">
    <property type="entry name" value="OUTER SPORE WALL PROTEIN LDS1"/>
    <property type="match status" value="1"/>
</dbReference>
<evidence type="ECO:0000256" key="2">
    <source>
        <dbReference type="ARBA" id="ARBA00022692"/>
    </source>
</evidence>
<dbReference type="EMBL" id="ML178836">
    <property type="protein sequence ID" value="TFK98993.1"/>
    <property type="molecule type" value="Genomic_DNA"/>
</dbReference>
<reference evidence="6 7" key="1">
    <citation type="journal article" date="2019" name="Nat. Ecol. Evol.">
        <title>Megaphylogeny resolves global patterns of mushroom evolution.</title>
        <authorList>
            <person name="Varga T."/>
            <person name="Krizsan K."/>
            <person name="Foldi C."/>
            <person name="Dima B."/>
            <person name="Sanchez-Garcia M."/>
            <person name="Sanchez-Ramirez S."/>
            <person name="Szollosi G.J."/>
            <person name="Szarkandi J.G."/>
            <person name="Papp V."/>
            <person name="Albert L."/>
            <person name="Andreopoulos W."/>
            <person name="Angelini C."/>
            <person name="Antonin V."/>
            <person name="Barry K.W."/>
            <person name="Bougher N.L."/>
            <person name="Buchanan P."/>
            <person name="Buyck B."/>
            <person name="Bense V."/>
            <person name="Catcheside P."/>
            <person name="Chovatia M."/>
            <person name="Cooper J."/>
            <person name="Damon W."/>
            <person name="Desjardin D."/>
            <person name="Finy P."/>
            <person name="Geml J."/>
            <person name="Haridas S."/>
            <person name="Hughes K."/>
            <person name="Justo A."/>
            <person name="Karasinski D."/>
            <person name="Kautmanova I."/>
            <person name="Kiss B."/>
            <person name="Kocsube S."/>
            <person name="Kotiranta H."/>
            <person name="LaButti K.M."/>
            <person name="Lechner B.E."/>
            <person name="Liimatainen K."/>
            <person name="Lipzen A."/>
            <person name="Lukacs Z."/>
            <person name="Mihaltcheva S."/>
            <person name="Morgado L.N."/>
            <person name="Niskanen T."/>
            <person name="Noordeloos M.E."/>
            <person name="Ohm R.A."/>
            <person name="Ortiz-Santana B."/>
            <person name="Ovrebo C."/>
            <person name="Racz N."/>
            <person name="Riley R."/>
            <person name="Savchenko A."/>
            <person name="Shiryaev A."/>
            <person name="Soop K."/>
            <person name="Spirin V."/>
            <person name="Szebenyi C."/>
            <person name="Tomsovsky M."/>
            <person name="Tulloss R.E."/>
            <person name="Uehling J."/>
            <person name="Grigoriev I.V."/>
            <person name="Vagvolgyi C."/>
            <person name="Papp T."/>
            <person name="Martin F.M."/>
            <person name="Miettinen O."/>
            <person name="Hibbett D.S."/>
            <person name="Nagy L.G."/>
        </authorList>
    </citation>
    <scope>NUCLEOTIDE SEQUENCE [LARGE SCALE GENOMIC DNA]</scope>
    <source>
        <strain evidence="6 7">CBS 309.79</strain>
    </source>
</reference>
<evidence type="ECO:0000256" key="5">
    <source>
        <dbReference type="SAM" id="Phobius"/>
    </source>
</evidence>
<evidence type="ECO:0008006" key="8">
    <source>
        <dbReference type="Google" id="ProtNLM"/>
    </source>
</evidence>
<organism evidence="6 7">
    <name type="scientific">Pterulicium gracile</name>
    <dbReference type="NCBI Taxonomy" id="1884261"/>
    <lineage>
        <taxon>Eukaryota</taxon>
        <taxon>Fungi</taxon>
        <taxon>Dikarya</taxon>
        <taxon>Basidiomycota</taxon>
        <taxon>Agaricomycotina</taxon>
        <taxon>Agaricomycetes</taxon>
        <taxon>Agaricomycetidae</taxon>
        <taxon>Agaricales</taxon>
        <taxon>Pleurotineae</taxon>
        <taxon>Pterulaceae</taxon>
        <taxon>Pterulicium</taxon>
    </lineage>
</organism>
<evidence type="ECO:0000313" key="6">
    <source>
        <dbReference type="EMBL" id="TFK98993.1"/>
    </source>
</evidence>
<sequence length="282" mass="30481">MSTTTSSSTSDALKSHAKAAAHNAEEVVVETGNLVTDAVMSGCWRFPLQGIVYLVSRPALFKVIGPSLWKFALISAGVTIAMFVFTYLPQVAICTLFSGPLSPLVAAALVLGESYLIVNFFARSMFLSTVQDDVFDAVLLQEGHESLVSKGRELTSSSSRSGFERLGKSLTSSLDRFSSDNIIKYIISLPLNAIPLVGTISFIFYNGMRTGPSAHARYFQLKGFDKNRRATFVDRRKAAYTAFGSAALVLNMIPFVGILFSFTSTVGAALWASQLEKKGVAE</sequence>
<feature type="transmembrane region" description="Helical" evidence="5">
    <location>
        <begin position="68"/>
        <end position="89"/>
    </location>
</feature>
<dbReference type="Pfam" id="PF07264">
    <property type="entry name" value="EI24"/>
    <property type="match status" value="1"/>
</dbReference>
<proteinExistence type="predicted"/>
<evidence type="ECO:0000313" key="7">
    <source>
        <dbReference type="Proteomes" id="UP000305067"/>
    </source>
</evidence>
<dbReference type="Proteomes" id="UP000305067">
    <property type="component" value="Unassembled WGS sequence"/>
</dbReference>